<evidence type="ECO:0000313" key="2">
    <source>
        <dbReference type="EMBL" id="MEI2455196.1"/>
    </source>
</evidence>
<keyword evidence="4" id="KW-1185">Reference proteome</keyword>
<feature type="chain" id="PRO_5043560539" evidence="1">
    <location>
        <begin position="26"/>
        <end position="64"/>
    </location>
</feature>
<evidence type="ECO:0000256" key="1">
    <source>
        <dbReference type="SAM" id="SignalP"/>
    </source>
</evidence>
<dbReference type="Proteomes" id="UP001387215">
    <property type="component" value="Unassembled WGS sequence"/>
</dbReference>
<name>A0AAU8MSR1_9GAMM</name>
<protein>
    <submittedName>
        <fullName evidence="3">Uncharacterized protein</fullName>
    </submittedName>
</protein>
<sequence length="64" mass="7114">MRVSMLSRAAFAAFVFACGAATAFSAENPCQTCYATYDRCQRLGLENCEARLDLCLRRNNCPLQ</sequence>
<reference evidence="2 4" key="1">
    <citation type="submission" date="2024-02" db="EMBL/GenBank/DDBJ databases">
        <title>Lysobacter Genome Sequencing and Mining.</title>
        <authorList>
            <person name="Bierman J."/>
            <person name="Walker M.C."/>
        </authorList>
    </citation>
    <scope>NUCLEOTIDE SEQUENCE [LARGE SCALE GENOMIC DNA]</scope>
    <source>
        <strain evidence="2 4">PB6250</strain>
    </source>
</reference>
<dbReference type="EMBL" id="CP159925">
    <property type="protein sequence ID" value="XCO74132.1"/>
    <property type="molecule type" value="Genomic_DNA"/>
</dbReference>
<reference evidence="3" key="2">
    <citation type="submission" date="2024-06" db="EMBL/GenBank/DDBJ databases">
        <authorList>
            <person name="Li S."/>
        </authorList>
    </citation>
    <scope>NUCLEOTIDE SEQUENCE</scope>
    <source>
        <strain evidence="3">SR10</strain>
    </source>
</reference>
<dbReference type="EMBL" id="JBANDL010000002">
    <property type="protein sequence ID" value="MEI2455196.1"/>
    <property type="molecule type" value="Genomic_DNA"/>
</dbReference>
<dbReference type="AlphaFoldDB" id="A0AAU8MSR1"/>
<gene>
    <name evidence="3" type="ORF">ABU614_17350</name>
    <name evidence="2" type="ORF">V2J18_10965</name>
</gene>
<keyword evidence="1" id="KW-0732">Signal</keyword>
<organism evidence="3">
    <name type="scientific">Lysobacter firmicutimachus</name>
    <dbReference type="NCBI Taxonomy" id="1792846"/>
    <lineage>
        <taxon>Bacteria</taxon>
        <taxon>Pseudomonadati</taxon>
        <taxon>Pseudomonadota</taxon>
        <taxon>Gammaproteobacteria</taxon>
        <taxon>Lysobacterales</taxon>
        <taxon>Lysobacteraceae</taxon>
        <taxon>Lysobacter</taxon>
    </lineage>
</organism>
<proteinExistence type="predicted"/>
<evidence type="ECO:0000313" key="4">
    <source>
        <dbReference type="Proteomes" id="UP001387215"/>
    </source>
</evidence>
<accession>A0AAU8MSR1</accession>
<dbReference type="RefSeq" id="WP_141233344.1">
    <property type="nucleotide sequence ID" value="NZ_CP159925.1"/>
</dbReference>
<evidence type="ECO:0000313" key="3">
    <source>
        <dbReference type="EMBL" id="XCO74132.1"/>
    </source>
</evidence>
<feature type="signal peptide" evidence="1">
    <location>
        <begin position="1"/>
        <end position="25"/>
    </location>
</feature>